<dbReference type="PANTHER" id="PTHR43163">
    <property type="entry name" value="DIPEPTIDE TRANSPORT SYSTEM PERMEASE PROTEIN DPPB-RELATED"/>
    <property type="match status" value="1"/>
</dbReference>
<evidence type="ECO:0000256" key="7">
    <source>
        <dbReference type="RuleBase" id="RU363032"/>
    </source>
</evidence>
<name>A0A0K1JM54_9MICO</name>
<evidence type="ECO:0000313" key="9">
    <source>
        <dbReference type="EMBL" id="AKU17668.1"/>
    </source>
</evidence>
<dbReference type="PATRIC" id="fig|571913.6.peg.4156"/>
<keyword evidence="3" id="KW-1003">Cell membrane</keyword>
<feature type="transmembrane region" description="Helical" evidence="7">
    <location>
        <begin position="119"/>
        <end position="144"/>
    </location>
</feature>
<organism evidence="9 10">
    <name type="scientific">Luteipulveratus mongoliensis</name>
    <dbReference type="NCBI Taxonomy" id="571913"/>
    <lineage>
        <taxon>Bacteria</taxon>
        <taxon>Bacillati</taxon>
        <taxon>Actinomycetota</taxon>
        <taxon>Actinomycetes</taxon>
        <taxon>Micrococcales</taxon>
        <taxon>Dermacoccaceae</taxon>
        <taxon>Luteipulveratus</taxon>
    </lineage>
</organism>
<keyword evidence="5 7" id="KW-1133">Transmembrane helix</keyword>
<feature type="transmembrane region" description="Helical" evidence="7">
    <location>
        <begin position="9"/>
        <end position="30"/>
    </location>
</feature>
<evidence type="ECO:0000256" key="5">
    <source>
        <dbReference type="ARBA" id="ARBA00022989"/>
    </source>
</evidence>
<dbReference type="Pfam" id="PF19300">
    <property type="entry name" value="BPD_transp_1_N"/>
    <property type="match status" value="1"/>
</dbReference>
<dbReference type="PROSITE" id="PS50928">
    <property type="entry name" value="ABC_TM1"/>
    <property type="match status" value="1"/>
</dbReference>
<feature type="domain" description="ABC transmembrane type-1" evidence="8">
    <location>
        <begin position="117"/>
        <end position="327"/>
    </location>
</feature>
<dbReference type="GO" id="GO:0055085">
    <property type="term" value="P:transmembrane transport"/>
    <property type="evidence" value="ECO:0007669"/>
    <property type="project" value="InterPro"/>
</dbReference>
<feature type="transmembrane region" description="Helical" evidence="7">
    <location>
        <begin position="257"/>
        <end position="279"/>
    </location>
</feature>
<keyword evidence="6 7" id="KW-0472">Membrane</keyword>
<dbReference type="InterPro" id="IPR000515">
    <property type="entry name" value="MetI-like"/>
</dbReference>
<reference evidence="9 10" key="1">
    <citation type="submission" date="2015-03" db="EMBL/GenBank/DDBJ databases">
        <title>Luteipulveratus halotolerans sp. nov., a novel actinobacterium (Dermacoccaceae) from Sarawak, Malaysia.</title>
        <authorList>
            <person name="Juboi H."/>
            <person name="Basik A."/>
            <person name="Shamsul S.S."/>
            <person name="Arnold P."/>
            <person name="Schmitt E.K."/>
            <person name="Sanglier J.-J."/>
            <person name="Yeo T."/>
        </authorList>
    </citation>
    <scope>NUCLEOTIDE SEQUENCE [LARGE SCALE GENOMIC DNA]</scope>
    <source>
        <strain evidence="9 10">MN07-A0370</strain>
    </source>
</reference>
<dbReference type="Pfam" id="PF00528">
    <property type="entry name" value="BPD_transp_1"/>
    <property type="match status" value="1"/>
</dbReference>
<accession>A0A0K1JM54</accession>
<keyword evidence="4 7" id="KW-0812">Transmembrane</keyword>
<dbReference type="STRING" id="571913.VV02_20495"/>
<evidence type="ECO:0000256" key="2">
    <source>
        <dbReference type="ARBA" id="ARBA00022448"/>
    </source>
</evidence>
<gene>
    <name evidence="9" type="ORF">VV02_20495</name>
</gene>
<evidence type="ECO:0000256" key="1">
    <source>
        <dbReference type="ARBA" id="ARBA00004651"/>
    </source>
</evidence>
<proteinExistence type="inferred from homology"/>
<protein>
    <submittedName>
        <fullName evidence="9">ABC transporter permease</fullName>
    </submittedName>
</protein>
<evidence type="ECO:0000259" key="8">
    <source>
        <dbReference type="PROSITE" id="PS50928"/>
    </source>
</evidence>
<feature type="transmembrane region" description="Helical" evidence="7">
    <location>
        <begin position="199"/>
        <end position="217"/>
    </location>
</feature>
<evidence type="ECO:0000256" key="4">
    <source>
        <dbReference type="ARBA" id="ARBA00022692"/>
    </source>
</evidence>
<dbReference type="Gene3D" id="1.10.3720.10">
    <property type="entry name" value="MetI-like"/>
    <property type="match status" value="1"/>
</dbReference>
<dbReference type="EMBL" id="CP011112">
    <property type="protein sequence ID" value="AKU17668.1"/>
    <property type="molecule type" value="Genomic_DNA"/>
</dbReference>
<dbReference type="CDD" id="cd06261">
    <property type="entry name" value="TM_PBP2"/>
    <property type="match status" value="1"/>
</dbReference>
<keyword evidence="2 7" id="KW-0813">Transport</keyword>
<dbReference type="InterPro" id="IPR045621">
    <property type="entry name" value="BPD_transp_1_N"/>
</dbReference>
<evidence type="ECO:0000313" key="10">
    <source>
        <dbReference type="Proteomes" id="UP000066480"/>
    </source>
</evidence>
<comment type="similarity">
    <text evidence="7">Belongs to the binding-protein-dependent transport system permease family.</text>
</comment>
<feature type="transmembrane region" description="Helical" evidence="7">
    <location>
        <begin position="305"/>
        <end position="330"/>
    </location>
</feature>
<dbReference type="PANTHER" id="PTHR43163:SF6">
    <property type="entry name" value="DIPEPTIDE TRANSPORT SYSTEM PERMEASE PROTEIN DPPB-RELATED"/>
    <property type="match status" value="1"/>
</dbReference>
<comment type="subcellular location">
    <subcellularLocation>
        <location evidence="1 7">Cell membrane</location>
        <topology evidence="1 7">Multi-pass membrane protein</topology>
    </subcellularLocation>
</comment>
<dbReference type="GO" id="GO:0005886">
    <property type="term" value="C:plasma membrane"/>
    <property type="evidence" value="ECO:0007669"/>
    <property type="project" value="UniProtKB-SubCell"/>
</dbReference>
<dbReference type="InterPro" id="IPR035906">
    <property type="entry name" value="MetI-like_sf"/>
</dbReference>
<dbReference type="SUPFAM" id="SSF161098">
    <property type="entry name" value="MetI-like"/>
    <property type="match status" value="1"/>
</dbReference>
<dbReference type="AlphaFoldDB" id="A0A0K1JM54"/>
<evidence type="ECO:0000256" key="3">
    <source>
        <dbReference type="ARBA" id="ARBA00022475"/>
    </source>
</evidence>
<dbReference type="Proteomes" id="UP000066480">
    <property type="component" value="Chromosome"/>
</dbReference>
<feature type="transmembrane region" description="Helical" evidence="7">
    <location>
        <begin position="156"/>
        <end position="179"/>
    </location>
</feature>
<dbReference type="OrthoDB" id="5169641at2"/>
<sequence length="337" mass="36739">MIAFIVRRLVAAVVLLFVVTVMTFSIFYLVPRWAGATPETLASRYVGRSATESTVKVTAEKLGFNDPIVVQYGNWAKGLFVGQEYDYGSGVEKCPAPCVGYSFLKKQPVWPELLDRIPVTLSLAVGAALIWVIFGVATGVLSALRRGSLFDRAAMTVALAGVSLPIFFTGLISLAFFSYQLHWTKPGGSYVPFQENPITWAQCLMLPWITLALLFSAQYARLTRAGMLDTMNEDYIRTARAKGLRERNVVIKHGLRGALTPILTIFGLDIGLLLGGAVLTEKTFSLNGLGKYAVEGIVQNDLPKILGVTMVASVFVIIANLVVDLLYAVVDPRVRIG</sequence>
<evidence type="ECO:0000256" key="6">
    <source>
        <dbReference type="ARBA" id="ARBA00023136"/>
    </source>
</evidence>
<keyword evidence="10" id="KW-1185">Reference proteome</keyword>
<dbReference type="KEGG" id="lmoi:VV02_20495"/>